<gene>
    <name evidence="1" type="ORF">EJ03DRAFT_371215</name>
</gene>
<evidence type="ECO:0000313" key="1">
    <source>
        <dbReference type="EMBL" id="KAF2773281.1"/>
    </source>
</evidence>
<dbReference type="Proteomes" id="UP000799436">
    <property type="component" value="Unassembled WGS sequence"/>
</dbReference>
<evidence type="ECO:0000313" key="2">
    <source>
        <dbReference type="Proteomes" id="UP000799436"/>
    </source>
</evidence>
<dbReference type="EMBL" id="ML995811">
    <property type="protein sequence ID" value="KAF2773281.1"/>
    <property type="molecule type" value="Genomic_DNA"/>
</dbReference>
<name>A0A6G1LK12_9PEZI</name>
<organism evidence="1 2">
    <name type="scientific">Teratosphaeria nubilosa</name>
    <dbReference type="NCBI Taxonomy" id="161662"/>
    <lineage>
        <taxon>Eukaryota</taxon>
        <taxon>Fungi</taxon>
        <taxon>Dikarya</taxon>
        <taxon>Ascomycota</taxon>
        <taxon>Pezizomycotina</taxon>
        <taxon>Dothideomycetes</taxon>
        <taxon>Dothideomycetidae</taxon>
        <taxon>Mycosphaerellales</taxon>
        <taxon>Teratosphaeriaceae</taxon>
        <taxon>Teratosphaeria</taxon>
    </lineage>
</organism>
<accession>A0A6G1LK12</accession>
<dbReference type="AlphaFoldDB" id="A0A6G1LK12"/>
<protein>
    <submittedName>
        <fullName evidence="1">Uncharacterized protein</fullName>
    </submittedName>
</protein>
<keyword evidence="2" id="KW-1185">Reference proteome</keyword>
<dbReference type="OrthoDB" id="2338662at2759"/>
<proteinExistence type="predicted"/>
<sequence length="599" mass="66386">MRETSMLIAATAAIATAQTTIGGLSGFHTDIPRWCGKAYESGYSSFNPGGQLYPPKPSSDLMLNLQLVTRHSIYDSSECAGAFIVDAGLSYTHGSTYTRPFTVDAGFSYAHGSAYTSPDPTDYSSNKTHHSNQLEIEIRVAATDQLLVMGAIPIGSSNNILDFNLSNFTPRLEPYEIVLYGAPASDHATGSYTANTELYYLPVKHNGSTVKIDNLHGGMLVANNATGYAFEPLLPFGFYTSCAGYLNYSLANVTAYKDLGFNAINPVCSLEDGDLGFLFDWLDEEQLWYQYDMRHSYLNSTAVAEQIPLIKDRSSLLSWYTADEPDGFQYALNSTRLAYDLLKREDPYHPTGLVLNCANYYFENYTSGTDYIMQDAYPIGINATYNKWGTTCNATYGCCGCDDCHGNLQDVSHRLDSYYDYQAWLGDWQKPLWSVLQVFDGEGYWSREPTPEETWVMMVLSFNHKAKAIMSWIFPASEILEMAHGKMAKLASTSPVSDFLLGADPVQLVIPGRPLLDLSYWQVGDKVMVGLADLEYIGINSTVSVHLPMRIRGIVSQPWGNLSWSFDGSNLVMQGLSALSTSFVVLDTFNGTYHDSEEL</sequence>
<reference evidence="1" key="1">
    <citation type="journal article" date="2020" name="Stud. Mycol.">
        <title>101 Dothideomycetes genomes: a test case for predicting lifestyles and emergence of pathogens.</title>
        <authorList>
            <person name="Haridas S."/>
            <person name="Albert R."/>
            <person name="Binder M."/>
            <person name="Bloem J."/>
            <person name="Labutti K."/>
            <person name="Salamov A."/>
            <person name="Andreopoulos B."/>
            <person name="Baker S."/>
            <person name="Barry K."/>
            <person name="Bills G."/>
            <person name="Bluhm B."/>
            <person name="Cannon C."/>
            <person name="Castanera R."/>
            <person name="Culley D."/>
            <person name="Daum C."/>
            <person name="Ezra D."/>
            <person name="Gonzalez J."/>
            <person name="Henrissat B."/>
            <person name="Kuo A."/>
            <person name="Liang C."/>
            <person name="Lipzen A."/>
            <person name="Lutzoni F."/>
            <person name="Magnuson J."/>
            <person name="Mondo S."/>
            <person name="Nolan M."/>
            <person name="Ohm R."/>
            <person name="Pangilinan J."/>
            <person name="Park H.-J."/>
            <person name="Ramirez L."/>
            <person name="Alfaro M."/>
            <person name="Sun H."/>
            <person name="Tritt A."/>
            <person name="Yoshinaga Y."/>
            <person name="Zwiers L.-H."/>
            <person name="Turgeon B."/>
            <person name="Goodwin S."/>
            <person name="Spatafora J."/>
            <person name="Crous P."/>
            <person name="Grigoriev I."/>
        </authorList>
    </citation>
    <scope>NUCLEOTIDE SEQUENCE</scope>
    <source>
        <strain evidence="1">CBS 116005</strain>
    </source>
</reference>